<reference evidence="2 3" key="1">
    <citation type="submission" date="2009-01" db="EMBL/GenBank/DDBJ databases">
        <title>Complete sequence of chromosome of Methylobacterium nodulans ORS 2060.</title>
        <authorList>
            <consortium name="US DOE Joint Genome Institute"/>
            <person name="Lucas S."/>
            <person name="Copeland A."/>
            <person name="Lapidus A."/>
            <person name="Glavina del Rio T."/>
            <person name="Dalin E."/>
            <person name="Tice H."/>
            <person name="Bruce D."/>
            <person name="Goodwin L."/>
            <person name="Pitluck S."/>
            <person name="Sims D."/>
            <person name="Brettin T."/>
            <person name="Detter J.C."/>
            <person name="Han C."/>
            <person name="Larimer F."/>
            <person name="Land M."/>
            <person name="Hauser L."/>
            <person name="Kyrpides N."/>
            <person name="Ivanova N."/>
            <person name="Marx C.J."/>
            <person name="Richardson P."/>
        </authorList>
    </citation>
    <scope>NUCLEOTIDE SEQUENCE [LARGE SCALE GENOMIC DNA]</scope>
    <source>
        <strain evidence="3">LMG 21967 / CNCM I-2342 / ORS 2060</strain>
    </source>
</reference>
<feature type="region of interest" description="Disordered" evidence="1">
    <location>
        <begin position="1"/>
        <end position="31"/>
    </location>
</feature>
<gene>
    <name evidence="2" type="ordered locus">Mnod_6938</name>
</gene>
<evidence type="ECO:0000313" key="3">
    <source>
        <dbReference type="Proteomes" id="UP000008207"/>
    </source>
</evidence>
<proteinExistence type="predicted"/>
<sequence>MAASRFASGEGATPNAMRRRGAPRMVMARDR</sequence>
<protein>
    <submittedName>
        <fullName evidence="2">Uncharacterized protein</fullName>
    </submittedName>
</protein>
<dbReference type="HOGENOM" id="CLU_3397410_0_0_5"/>
<dbReference type="AlphaFoldDB" id="B8IHM0"/>
<evidence type="ECO:0000256" key="1">
    <source>
        <dbReference type="SAM" id="MobiDB-lite"/>
    </source>
</evidence>
<dbReference type="Proteomes" id="UP000008207">
    <property type="component" value="Chromosome"/>
</dbReference>
<keyword evidence="3" id="KW-1185">Reference proteome</keyword>
<organism evidence="2 3">
    <name type="scientific">Methylobacterium nodulans (strain LMG 21967 / CNCM I-2342 / ORS 2060)</name>
    <dbReference type="NCBI Taxonomy" id="460265"/>
    <lineage>
        <taxon>Bacteria</taxon>
        <taxon>Pseudomonadati</taxon>
        <taxon>Pseudomonadota</taxon>
        <taxon>Alphaproteobacteria</taxon>
        <taxon>Hyphomicrobiales</taxon>
        <taxon>Methylobacteriaceae</taxon>
        <taxon>Methylobacterium</taxon>
    </lineage>
</organism>
<dbReference type="EMBL" id="CP001349">
    <property type="protein sequence ID" value="ACL61683.1"/>
    <property type="molecule type" value="Genomic_DNA"/>
</dbReference>
<dbReference type="KEGG" id="mno:Mnod_6938"/>
<evidence type="ECO:0000313" key="2">
    <source>
        <dbReference type="EMBL" id="ACL61683.1"/>
    </source>
</evidence>
<accession>B8IHM0</accession>
<name>B8IHM0_METNO</name>